<organism evidence="1 2">
    <name type="scientific">Cronobacter sakazakii (strain ATCC BAA-894)</name>
    <name type="common">Enterobacter sakazakii</name>
    <dbReference type="NCBI Taxonomy" id="290339"/>
    <lineage>
        <taxon>Bacteria</taxon>
        <taxon>Pseudomonadati</taxon>
        <taxon>Pseudomonadota</taxon>
        <taxon>Gammaproteobacteria</taxon>
        <taxon>Enterobacterales</taxon>
        <taxon>Enterobacteriaceae</taxon>
        <taxon>Cronobacter</taxon>
    </lineage>
</organism>
<sequence>MKTFIANTPCRIFCARTNKPQKVSPRCNILLKIKTILITILSR</sequence>
<protein>
    <submittedName>
        <fullName evidence="1">Uncharacterized protein</fullName>
    </submittedName>
</protein>
<gene>
    <name evidence="1" type="ordered locus">ESA_04331</name>
</gene>
<evidence type="ECO:0000313" key="1">
    <source>
        <dbReference type="EMBL" id="ABU79510.1"/>
    </source>
</evidence>
<reference evidence="1 2" key="1">
    <citation type="journal article" date="2010" name="PLoS ONE">
        <title>Genome sequence of Cronobacter sakazakii BAA-894 and comparative genomic hybridization analysis with other Cronobacter species.</title>
        <authorList>
            <person name="Kucerova E."/>
            <person name="Clifton S.W."/>
            <person name="Xia X.Q."/>
            <person name="Long F."/>
            <person name="Porwollik S."/>
            <person name="Fulton L."/>
            <person name="Fronick C."/>
            <person name="Minx P."/>
            <person name="Kyung K."/>
            <person name="Warren W."/>
            <person name="Fulton R."/>
            <person name="Feng D."/>
            <person name="Wollam A."/>
            <person name="Shah N."/>
            <person name="Bhonagiri V."/>
            <person name="Nash W.E."/>
            <person name="Hallsworth-Pepin K."/>
            <person name="Wilson R.K."/>
            <person name="McClelland M."/>
            <person name="Forsythe S.J."/>
        </authorList>
    </citation>
    <scope>NUCLEOTIDE SEQUENCE [LARGE SCALE GENOMIC DNA]</scope>
    <source>
        <strain evidence="1 2">ATCC BAA-894</strain>
    </source>
</reference>
<name>A7MGD6_CROS8</name>
<keyword evidence="2" id="KW-1185">Reference proteome</keyword>
<dbReference type="EMBL" id="CP000783">
    <property type="protein sequence ID" value="ABU79510.1"/>
    <property type="molecule type" value="Genomic_DNA"/>
</dbReference>
<dbReference type="AlphaFoldDB" id="A7MGD6"/>
<evidence type="ECO:0000313" key="2">
    <source>
        <dbReference type="Proteomes" id="UP000000260"/>
    </source>
</evidence>
<proteinExistence type="predicted"/>
<accession>A7MGD6</accession>
<dbReference type="KEGG" id="esa:ESA_04331"/>
<dbReference type="HOGENOM" id="CLU_3232451_0_0_6"/>
<dbReference type="Proteomes" id="UP000000260">
    <property type="component" value="Chromosome"/>
</dbReference>